<evidence type="ECO:0000313" key="2">
    <source>
        <dbReference type="EMBL" id="AFG35838.1"/>
    </source>
</evidence>
<gene>
    <name evidence="2" type="ordered locus">Ferpe_1785</name>
</gene>
<dbReference type="InterPro" id="IPR036869">
    <property type="entry name" value="J_dom_sf"/>
</dbReference>
<dbReference type="KEGG" id="fpe:Ferpe_1785"/>
<dbReference type="HOGENOM" id="CLU_2072052_0_0_0"/>
<evidence type="ECO:0000259" key="1">
    <source>
        <dbReference type="PROSITE" id="PS50076"/>
    </source>
</evidence>
<dbReference type="STRING" id="771875.Ferpe_1785"/>
<sequence length="127" mass="14682">MARSLYELLNVEPDTPHIRIEALYREYLEKYDPKRYENSPLKPIATAKYNELIEAYEVYKRGQGDEMIPVEYSKFGGYADSTLKGYRPGYYYRRNDGCCDDVCRCIGCLWVGDTCCECMGGDCISCM</sequence>
<dbReference type="RefSeq" id="WP_014452267.1">
    <property type="nucleotide sequence ID" value="NC_017095.1"/>
</dbReference>
<dbReference type="SUPFAM" id="SSF46565">
    <property type="entry name" value="Chaperone J-domain"/>
    <property type="match status" value="1"/>
</dbReference>
<dbReference type="AlphaFoldDB" id="H9UE95"/>
<dbReference type="InterPro" id="IPR001623">
    <property type="entry name" value="DnaJ_domain"/>
</dbReference>
<keyword evidence="3" id="KW-1185">Reference proteome</keyword>
<organism evidence="2 3">
    <name type="scientific">Fervidobacterium pennivorans (strain DSM 9078 / Ven5)</name>
    <dbReference type="NCBI Taxonomy" id="771875"/>
    <lineage>
        <taxon>Bacteria</taxon>
        <taxon>Thermotogati</taxon>
        <taxon>Thermotogota</taxon>
        <taxon>Thermotogae</taxon>
        <taxon>Thermotogales</taxon>
        <taxon>Fervidobacteriaceae</taxon>
        <taxon>Fervidobacterium</taxon>
    </lineage>
</organism>
<dbReference type="eggNOG" id="COG2214">
    <property type="taxonomic scope" value="Bacteria"/>
</dbReference>
<accession>H9UE95</accession>
<feature type="domain" description="J" evidence="1">
    <location>
        <begin position="4"/>
        <end position="76"/>
    </location>
</feature>
<dbReference type="PROSITE" id="PS50076">
    <property type="entry name" value="DNAJ_2"/>
    <property type="match status" value="1"/>
</dbReference>
<evidence type="ECO:0000313" key="3">
    <source>
        <dbReference type="Proteomes" id="UP000007384"/>
    </source>
</evidence>
<dbReference type="Gene3D" id="1.10.287.110">
    <property type="entry name" value="DnaJ domain"/>
    <property type="match status" value="1"/>
</dbReference>
<dbReference type="OrthoDB" id="9779889at2"/>
<name>H9UE95_FERPD</name>
<proteinExistence type="predicted"/>
<reference evidence="2" key="1">
    <citation type="submission" date="2012-03" db="EMBL/GenBank/DDBJ databases">
        <title>Complete sequence of Fervidobacterium pennivorans DSM 9078.</title>
        <authorList>
            <consortium name="US DOE Joint Genome Institute"/>
            <person name="Lucas S."/>
            <person name="Han J."/>
            <person name="Lapidus A."/>
            <person name="Cheng J.-F."/>
            <person name="Goodwin L."/>
            <person name="Pitluck S."/>
            <person name="Peters L."/>
            <person name="Ovchinnikova G."/>
            <person name="Lu M."/>
            <person name="Detter J.C."/>
            <person name="Han C."/>
            <person name="Tapia R."/>
            <person name="Land M."/>
            <person name="Hauser L."/>
            <person name="Kyrpides N."/>
            <person name="Ivanova N."/>
            <person name="Pagani I."/>
            <person name="Noll K.M."/>
            <person name="Woyke T."/>
        </authorList>
    </citation>
    <scope>NUCLEOTIDE SEQUENCE</scope>
    <source>
        <strain evidence="2">DSM 9078</strain>
    </source>
</reference>
<dbReference type="EMBL" id="CP003260">
    <property type="protein sequence ID" value="AFG35838.1"/>
    <property type="molecule type" value="Genomic_DNA"/>
</dbReference>
<dbReference type="Proteomes" id="UP000007384">
    <property type="component" value="Chromosome"/>
</dbReference>
<dbReference type="PATRIC" id="fig|771875.3.peg.1812"/>
<protein>
    <recommendedName>
        <fullName evidence="1">J domain-containing protein</fullName>
    </recommendedName>
</protein>